<keyword evidence="2" id="KW-1185">Reference proteome</keyword>
<reference evidence="1 2" key="1">
    <citation type="submission" date="2024-03" db="EMBL/GenBank/DDBJ databases">
        <title>Mouse gut bacterial collection (mGBC) of GemPharmatech.</title>
        <authorList>
            <person name="He Y."/>
            <person name="Dong L."/>
            <person name="Wu D."/>
            <person name="Gao X."/>
            <person name="Lin Z."/>
        </authorList>
    </citation>
    <scope>NUCLEOTIDE SEQUENCE [LARGE SCALE GENOMIC DNA]</scope>
    <source>
        <strain evidence="1 2">15-30</strain>
    </source>
</reference>
<evidence type="ECO:0000313" key="2">
    <source>
        <dbReference type="Proteomes" id="UP001565236"/>
    </source>
</evidence>
<dbReference type="RefSeq" id="WP_369941763.1">
    <property type="nucleotide sequence ID" value="NZ_JBCLUF010000015.1"/>
</dbReference>
<name>A0ABV4DPV0_9LACO</name>
<proteinExistence type="predicted"/>
<dbReference type="EMBL" id="JBCLUF010000015">
    <property type="protein sequence ID" value="MEY8662314.1"/>
    <property type="molecule type" value="Genomic_DNA"/>
</dbReference>
<organism evidence="1 2">
    <name type="scientific">Ligilactobacillus faecis</name>
    <dbReference type="NCBI Taxonomy" id="762833"/>
    <lineage>
        <taxon>Bacteria</taxon>
        <taxon>Bacillati</taxon>
        <taxon>Bacillota</taxon>
        <taxon>Bacilli</taxon>
        <taxon>Lactobacillales</taxon>
        <taxon>Lactobacillaceae</taxon>
        <taxon>Ligilactobacillus</taxon>
    </lineage>
</organism>
<evidence type="ECO:0000313" key="1">
    <source>
        <dbReference type="EMBL" id="MEY8662314.1"/>
    </source>
</evidence>
<gene>
    <name evidence="1" type="ORF">AALT52_05360</name>
</gene>
<protein>
    <submittedName>
        <fullName evidence="1">Uncharacterized protein</fullName>
    </submittedName>
</protein>
<sequence length="101" mass="11987">MNETLIEKIEARHSKIKTWRLSNKETGHFLDVIFNIDLERKMRTHRNFSFSRFESEQLNELMRMVPSLKNDYQLLIDQQTVGLAYLPLDHDKAKALLQQIG</sequence>
<comment type="caution">
    <text evidence="1">The sequence shown here is derived from an EMBL/GenBank/DDBJ whole genome shotgun (WGS) entry which is preliminary data.</text>
</comment>
<accession>A0ABV4DPV0</accession>
<dbReference type="Proteomes" id="UP001565236">
    <property type="component" value="Unassembled WGS sequence"/>
</dbReference>